<comment type="caution">
    <text evidence="12">The sequence shown here is derived from an EMBL/GenBank/DDBJ whole genome shotgun (WGS) entry which is preliminary data.</text>
</comment>
<dbReference type="InterPro" id="IPR011990">
    <property type="entry name" value="TPR-like_helical_dom_sf"/>
</dbReference>
<dbReference type="EC" id="2.3.2.27" evidence="2"/>
<dbReference type="EMBL" id="ASGP02000007">
    <property type="protein sequence ID" value="KAH9497258.1"/>
    <property type="molecule type" value="Genomic_DNA"/>
</dbReference>
<dbReference type="PROSITE" id="PS51698">
    <property type="entry name" value="U_BOX"/>
    <property type="match status" value="1"/>
</dbReference>
<evidence type="ECO:0000256" key="8">
    <source>
        <dbReference type="ARBA" id="ARBA00044543"/>
    </source>
</evidence>
<evidence type="ECO:0000256" key="1">
    <source>
        <dbReference type="ARBA" id="ARBA00000900"/>
    </source>
</evidence>
<dbReference type="SUPFAM" id="SSF48452">
    <property type="entry name" value="TPR-like"/>
    <property type="match status" value="1"/>
</dbReference>
<dbReference type="GO" id="GO:0051087">
    <property type="term" value="F:protein-folding chaperone binding"/>
    <property type="evidence" value="ECO:0007669"/>
    <property type="project" value="TreeGrafter"/>
</dbReference>
<reference evidence="12" key="1">
    <citation type="submission" date="2013-05" db="EMBL/GenBank/DDBJ databases">
        <authorList>
            <person name="Yim A.K.Y."/>
            <person name="Chan T.F."/>
            <person name="Ji K.M."/>
            <person name="Liu X.Y."/>
            <person name="Zhou J.W."/>
            <person name="Li R.Q."/>
            <person name="Yang K.Y."/>
            <person name="Li J."/>
            <person name="Li M."/>
            <person name="Law P.T.W."/>
            <person name="Wu Y.L."/>
            <person name="Cai Z.L."/>
            <person name="Qin H."/>
            <person name="Bao Y."/>
            <person name="Leung R.K.K."/>
            <person name="Ng P.K.S."/>
            <person name="Zou J."/>
            <person name="Zhong X.J."/>
            <person name="Ran P.X."/>
            <person name="Zhong N.S."/>
            <person name="Liu Z.G."/>
            <person name="Tsui S.K.W."/>
        </authorList>
    </citation>
    <scope>NUCLEOTIDE SEQUENCE</scope>
    <source>
        <strain evidence="12">Derf</strain>
        <tissue evidence="12">Whole organism</tissue>
    </source>
</reference>
<feature type="chain" id="PRO_5037586835" description="E3 ubiquitin-protein ligase CHIP" evidence="10">
    <location>
        <begin position="27"/>
        <end position="1308"/>
    </location>
</feature>
<reference evidence="12" key="2">
    <citation type="journal article" date="2022" name="Res Sq">
        <title>Comparative Genomics Reveals Insights into the Divergent Evolution of Astigmatic Mites and Household Pest Adaptations.</title>
        <authorList>
            <person name="Xiong Q."/>
            <person name="Wan A.T.-Y."/>
            <person name="Liu X.-Y."/>
            <person name="Fung C.S.-H."/>
            <person name="Xiao X."/>
            <person name="Malainual N."/>
            <person name="Hou J."/>
            <person name="Wang L."/>
            <person name="Wang M."/>
            <person name="Yang K."/>
            <person name="Cui Y."/>
            <person name="Leung E."/>
            <person name="Nong W."/>
            <person name="Shin S.-K."/>
            <person name="Au S."/>
            <person name="Jeong K.Y."/>
            <person name="Chew F.T."/>
            <person name="Hui J."/>
            <person name="Leung T.F."/>
            <person name="Tungtrongchitr A."/>
            <person name="Zhong N."/>
            <person name="Liu Z."/>
            <person name="Tsui S."/>
        </authorList>
    </citation>
    <scope>NUCLEOTIDE SEQUENCE</scope>
    <source>
        <strain evidence="12">Derf</strain>
        <tissue evidence="12">Whole organism</tissue>
    </source>
</reference>
<evidence type="ECO:0000256" key="4">
    <source>
        <dbReference type="ARBA" id="ARBA00022737"/>
    </source>
</evidence>
<dbReference type="GO" id="GO:0030018">
    <property type="term" value="C:Z disc"/>
    <property type="evidence" value="ECO:0007669"/>
    <property type="project" value="TreeGrafter"/>
</dbReference>
<organism evidence="12 13">
    <name type="scientific">Dermatophagoides farinae</name>
    <name type="common">American house dust mite</name>
    <dbReference type="NCBI Taxonomy" id="6954"/>
    <lineage>
        <taxon>Eukaryota</taxon>
        <taxon>Metazoa</taxon>
        <taxon>Ecdysozoa</taxon>
        <taxon>Arthropoda</taxon>
        <taxon>Chelicerata</taxon>
        <taxon>Arachnida</taxon>
        <taxon>Acari</taxon>
        <taxon>Acariformes</taxon>
        <taxon>Sarcoptiformes</taxon>
        <taxon>Astigmata</taxon>
        <taxon>Psoroptidia</taxon>
        <taxon>Analgoidea</taxon>
        <taxon>Pyroglyphidae</taxon>
        <taxon>Dermatophagoidinae</taxon>
        <taxon>Dermatophagoides</taxon>
    </lineage>
</organism>
<dbReference type="Gene3D" id="1.25.40.10">
    <property type="entry name" value="Tetratricopeptide repeat domain"/>
    <property type="match status" value="1"/>
</dbReference>
<name>A0A922HR57_DERFA</name>
<evidence type="ECO:0000256" key="9">
    <source>
        <dbReference type="PROSITE-ProRule" id="PRU00339"/>
    </source>
</evidence>
<evidence type="ECO:0000256" key="2">
    <source>
        <dbReference type="ARBA" id="ARBA00012483"/>
    </source>
</evidence>
<dbReference type="Pfam" id="PF12895">
    <property type="entry name" value="ANAPC3"/>
    <property type="match status" value="1"/>
</dbReference>
<evidence type="ECO:0000256" key="5">
    <source>
        <dbReference type="ARBA" id="ARBA00022786"/>
    </source>
</evidence>
<keyword evidence="10" id="KW-0732">Signal</keyword>
<keyword evidence="3" id="KW-0808">Transferase</keyword>
<dbReference type="GO" id="GO:0045862">
    <property type="term" value="P:positive regulation of proteolysis"/>
    <property type="evidence" value="ECO:0007669"/>
    <property type="project" value="TreeGrafter"/>
</dbReference>
<dbReference type="InterPro" id="IPR056177">
    <property type="entry name" value="CRF-BP_N"/>
</dbReference>
<dbReference type="PROSITE" id="PS50005">
    <property type="entry name" value="TPR"/>
    <property type="match status" value="2"/>
</dbReference>
<evidence type="ECO:0000259" key="11">
    <source>
        <dbReference type="PROSITE" id="PS51698"/>
    </source>
</evidence>
<keyword evidence="6 9" id="KW-0802">TPR repeat</keyword>
<dbReference type="InterPro" id="IPR013083">
    <property type="entry name" value="Znf_RING/FYVE/PHD"/>
</dbReference>
<feature type="signal peptide" evidence="10">
    <location>
        <begin position="1"/>
        <end position="26"/>
    </location>
</feature>
<evidence type="ECO:0000256" key="10">
    <source>
        <dbReference type="SAM" id="SignalP"/>
    </source>
</evidence>
<keyword evidence="4" id="KW-0677">Repeat</keyword>
<dbReference type="GO" id="GO:0000209">
    <property type="term" value="P:protein polyubiquitination"/>
    <property type="evidence" value="ECO:0007669"/>
    <property type="project" value="TreeGrafter"/>
</dbReference>
<comment type="catalytic activity">
    <reaction evidence="1">
        <text>S-ubiquitinyl-[E2 ubiquitin-conjugating enzyme]-L-cysteine + [acceptor protein]-L-lysine = [E2 ubiquitin-conjugating enzyme]-L-cysteine + N(6)-ubiquitinyl-[acceptor protein]-L-lysine.</text>
        <dbReference type="EC" id="2.3.2.27"/>
    </reaction>
</comment>
<proteinExistence type="predicted"/>
<dbReference type="CDD" id="cd16654">
    <property type="entry name" value="RING-Ubox_CHIP"/>
    <property type="match status" value="1"/>
</dbReference>
<keyword evidence="13" id="KW-1185">Reference proteome</keyword>
<dbReference type="InterPro" id="IPR045202">
    <property type="entry name" value="CHIP_RING-Ubox"/>
</dbReference>
<keyword evidence="5" id="KW-0833">Ubl conjugation pathway</keyword>
<gene>
    <name evidence="12" type="ORF">DERF_013261</name>
</gene>
<dbReference type="GO" id="GO:0006515">
    <property type="term" value="P:protein quality control for misfolded or incompletely synthesized proteins"/>
    <property type="evidence" value="ECO:0007669"/>
    <property type="project" value="TreeGrafter"/>
</dbReference>
<feature type="repeat" description="TPR" evidence="9">
    <location>
        <begin position="1097"/>
        <end position="1130"/>
    </location>
</feature>
<dbReference type="GO" id="GO:0043161">
    <property type="term" value="P:proteasome-mediated ubiquitin-dependent protein catabolic process"/>
    <property type="evidence" value="ECO:0007669"/>
    <property type="project" value="TreeGrafter"/>
</dbReference>
<dbReference type="InterPro" id="IPR019734">
    <property type="entry name" value="TPR_rpt"/>
</dbReference>
<accession>A0A922HR57</accession>
<dbReference type="Pfam" id="PF04564">
    <property type="entry name" value="U-box"/>
    <property type="match status" value="1"/>
</dbReference>
<dbReference type="Gene3D" id="3.30.40.10">
    <property type="entry name" value="Zinc/RING finger domain, C3HC4 (zinc finger)"/>
    <property type="match status" value="1"/>
</dbReference>
<dbReference type="Pfam" id="PF18391">
    <property type="entry name" value="CHIP_TPR_N"/>
    <property type="match status" value="1"/>
</dbReference>
<dbReference type="SMART" id="SM00028">
    <property type="entry name" value="TPR"/>
    <property type="match status" value="3"/>
</dbReference>
<evidence type="ECO:0000256" key="6">
    <source>
        <dbReference type="ARBA" id="ARBA00022803"/>
    </source>
</evidence>
<feature type="repeat" description="TPR" evidence="9">
    <location>
        <begin position="1029"/>
        <end position="1062"/>
    </location>
</feature>
<dbReference type="GO" id="GO:0071218">
    <property type="term" value="P:cellular response to misfolded protein"/>
    <property type="evidence" value="ECO:0007669"/>
    <property type="project" value="TreeGrafter"/>
</dbReference>
<evidence type="ECO:0000256" key="7">
    <source>
        <dbReference type="ARBA" id="ARBA00044534"/>
    </source>
</evidence>
<evidence type="ECO:0000313" key="13">
    <source>
        <dbReference type="Proteomes" id="UP000790347"/>
    </source>
</evidence>
<dbReference type="Proteomes" id="UP000790347">
    <property type="component" value="Unassembled WGS sequence"/>
</dbReference>
<dbReference type="InterPro" id="IPR041312">
    <property type="entry name" value="CHIP_TPR_N"/>
</dbReference>
<dbReference type="PANTHER" id="PTHR46803:SF2">
    <property type="entry name" value="E3 UBIQUITIN-PROTEIN LIGASE CHIP"/>
    <property type="match status" value="1"/>
</dbReference>
<dbReference type="Pfam" id="PF05428">
    <property type="entry name" value="CRF-BP_N"/>
    <property type="match status" value="2"/>
</dbReference>
<dbReference type="GO" id="GO:0061630">
    <property type="term" value="F:ubiquitin protein ligase activity"/>
    <property type="evidence" value="ECO:0007669"/>
    <property type="project" value="UniProtKB-EC"/>
</dbReference>
<protein>
    <recommendedName>
        <fullName evidence="7">E3 ubiquitin-protein ligase CHIP</fullName>
        <ecNumber evidence="2">2.3.2.27</ecNumber>
    </recommendedName>
    <alternativeName>
        <fullName evidence="8">RING-type E3 ubiquitin transferase CHIP</fullName>
    </alternativeName>
</protein>
<dbReference type="InterPro" id="IPR003613">
    <property type="entry name" value="Ubox_domain"/>
</dbReference>
<sequence length="1308" mass="153094">MSIYRCCNHSTILSILLLIIINNFFDDHIQKITASRFDGNQSPQEWNIGKEKIGPNDCDPLIIKPGEYSVEIGEELVDRECRIYILAEKAQTFVMINYLHGTVKCDNDDEYVNLFDGWFWYDQYFPVQRDRKKTKWNPNKQICVKGQSIKKISYEMSQNAAMFYYRIKRVNTGFSFSVHFRNRSFAPINFALAKPNIKQEFQLTNDLNDHIVSSLYILQPPSWTPRFDGMMMKINSIEVGGNKIPASKWPGRCNKDGQNSYVEIGGYLGEQSTPLDELQVYHDVCNENHFNHQFPIICPNIVVRMVINGHKNQHIKFEFQTLKKWDVFHKLYSEPSRLICLTHAPIFPEIPTKLIDLLDTTSVVMNNGETNIEYCNYLLAEEGFYFMEITREIAKHECAIYLLAPPHYKIEFQMIHVNFKKYCHHYGQSDTHIDFFDGWQYNQDYIPINEHLKKSFKDRMETTCAYSLGQEMLLSPKKKIFHSTENVAQILYMYNAIPAHSSDVKNEEKIGFYFNLRFIFNPYPCNTIIHLKETIKTYTPTYLIQNYNEKQSKICSIYMVESSWQKPEIIGTLLKIIDYDIGNYSKQRSIKVEDYAEIDGGHLFGFTTQLIPSKYQWYNDILSNQIFEIKVDNCRSSAIHLISSGKSHNYVVFTVRPIWIQDYLPLNKSIHHSSYSISCTHLPKFYDANAVGITINDCENGFITMPGLYYHRQRKTHSNECLMTILTDRYSLIELSFVKIDMDCDQSQYIDVVDGIMFKKRYWPQSNGDLNANERIHHMCRKNVVKTIITGHNAAQINYRVKINQGFVLRVNFIKQKIPICHSILRAQDLHLNDIHHIQSENGIKNCSITMAMLPYTKTKSIMNSLVVSVIKSKICNEDWIMIDQTRQCMREKQSCKQLGFNDYAVIGGDNDAVQNDKLIRLGYQFCLPYPKLPVDFLVVLCDVVTIRLITTLNHDNWIYVKFGLSSGKQLEPRMPFGEYIPYLYNCSDTQYPKSSFLFRKKFKKQKKELKSNDRIETNDMKRNEMMSAFELKDEGNKYFSLHKYEDAINLYSQAIKRSPTTPTFYTNRALCHLKLKNWDSSCDDSRRSLDLDPNSIKGHFFLGLALLELGHYDESIAHLQKALELSKENKRNYGDEIAYQIRLAKKKRWNVMEEKRIRAEIELQSYLCDLIHKDKEQQMAKLKQDIIDEVVKDEQVIKQLEQMIHTSFEERIVATNELFTMVDERRKKREVPDYLCGKISFEIMQDPVITPSGITYDRKDIDEHLQRVGHFDPVTRTPLTANQLIPNLAMKEVIDNFLSENEWANDY</sequence>
<dbReference type="PANTHER" id="PTHR46803">
    <property type="entry name" value="E3 UBIQUITIN-PROTEIN LIGASE CHIP"/>
    <property type="match status" value="1"/>
</dbReference>
<dbReference type="FunFam" id="3.30.40.10:FF:000124">
    <property type="entry name" value="STIP1 homology and U box-containing protein 1"/>
    <property type="match status" value="1"/>
</dbReference>
<dbReference type="SMART" id="SM00504">
    <property type="entry name" value="Ubox"/>
    <property type="match status" value="1"/>
</dbReference>
<dbReference type="SUPFAM" id="SSF57850">
    <property type="entry name" value="RING/U-box"/>
    <property type="match status" value="1"/>
</dbReference>
<evidence type="ECO:0000256" key="3">
    <source>
        <dbReference type="ARBA" id="ARBA00022679"/>
    </source>
</evidence>
<evidence type="ECO:0000313" key="12">
    <source>
        <dbReference type="EMBL" id="KAH9497258.1"/>
    </source>
</evidence>
<dbReference type="Gene3D" id="6.10.140.2020">
    <property type="match status" value="1"/>
</dbReference>
<feature type="domain" description="U-box" evidence="11">
    <location>
        <begin position="1231"/>
        <end position="1305"/>
    </location>
</feature>